<sequence>MRLSLRKIKLNLNSNSTSTQTQPQLKLNLNYIFKPRNPRAKQGNTRKSLHRANLFHYRIYPISSLSTPQKAAGYKKKPISRPRQAPTPEQAISQLTESLRQMQVILASRAALAPPKAFQPAHITGFSASTNHFTALPPNRSERLYPCLFCNGNHWPSECSSYAHSKSRLDLAKQLNECLNCLKPGYEKSACAVLQKQCFSCYEPHHRVFCPKNDQAPSKKITGAMPSEKAVCTLDHNAYSITQCMPALPFIPQRDEELSHTASAYIKPMVCRYQNGSSLLVKMPESSAFCKKPASFEWATFQALDVLQQEQVNFGTSALYRPPAADTLWSWALGGLCTIRNAWVYSSCCLVILLLLWNLRLQQFCSALVLSPGRAPAQRLHHLRRSLTGQNGMDSPALLAKSKEKPIQYTTTLEDQFSVAASKWSYRNRQNFSNGYRLRKNHPEMLEKGLPCHTDAENALKIFQPPPAKLPREGHLPTNPQDCLPFLGKQAVEGHLQANQRGWLPSLENMPMDGHPPLNQRAGLSSLAKQPADGHPPVNQRDQQGGQEIQPGRGDQREFWQGVHLPPQPGRGIGPAAPHDECRPLPAEISKYRPLRQRAGHPARWTMEGK</sequence>
<keyword evidence="2" id="KW-1185">Reference proteome</keyword>
<organism evidence="2 3">
    <name type="scientific">Ditylenchus dipsaci</name>
    <dbReference type="NCBI Taxonomy" id="166011"/>
    <lineage>
        <taxon>Eukaryota</taxon>
        <taxon>Metazoa</taxon>
        <taxon>Ecdysozoa</taxon>
        <taxon>Nematoda</taxon>
        <taxon>Chromadorea</taxon>
        <taxon>Rhabditida</taxon>
        <taxon>Tylenchina</taxon>
        <taxon>Tylenchomorpha</taxon>
        <taxon>Sphaerularioidea</taxon>
        <taxon>Anguinidae</taxon>
        <taxon>Anguininae</taxon>
        <taxon>Ditylenchus</taxon>
    </lineage>
</organism>
<evidence type="ECO:0000256" key="1">
    <source>
        <dbReference type="SAM" id="MobiDB-lite"/>
    </source>
</evidence>
<proteinExistence type="predicted"/>
<name>A0A915EIM7_9BILA</name>
<evidence type="ECO:0000313" key="3">
    <source>
        <dbReference type="WBParaSite" id="jg5766"/>
    </source>
</evidence>
<dbReference type="AlphaFoldDB" id="A0A915EIM7"/>
<protein>
    <submittedName>
        <fullName evidence="3">Uncharacterized protein</fullName>
    </submittedName>
</protein>
<dbReference type="Proteomes" id="UP000887574">
    <property type="component" value="Unplaced"/>
</dbReference>
<accession>A0A915EIM7</accession>
<reference evidence="3" key="1">
    <citation type="submission" date="2022-11" db="UniProtKB">
        <authorList>
            <consortium name="WormBaseParasite"/>
        </authorList>
    </citation>
    <scope>IDENTIFICATION</scope>
</reference>
<dbReference type="WBParaSite" id="jg5766">
    <property type="protein sequence ID" value="jg5766"/>
    <property type="gene ID" value="jg5766"/>
</dbReference>
<feature type="region of interest" description="Disordered" evidence="1">
    <location>
        <begin position="527"/>
        <end position="583"/>
    </location>
</feature>
<evidence type="ECO:0000313" key="2">
    <source>
        <dbReference type="Proteomes" id="UP000887574"/>
    </source>
</evidence>